<sequence length="521" mass="54270">MGRQIRQASTLAAALLTGAIAGPVRADVTPAQVWDQWAGYLSSFGYTVEFEPVVDGDNLHFPVFEMTMYIPGDKATGVKGGTVTINMGELALVDLGDGTVSIELPGKMPIAVAGDGPGDDDFTADLTLTAMGHRTIASGDPGDITYDFSAESLSVTLDQISGKDGPSRMPGTVAITMEGASGVNRLASDNGVTRINQALKMDRLAYDVAISDPSSGHSGKVMWQGEITGLTTSSRGVVPPEVNPLAIDRALANGYIVNTLIEFDAGNGVFGYADEKSETRMATTSQGGTFGLGMSATGLEYSVLSRDVSISLSGTEVPFPLNTTAGALGLGIQLPVIAGALEQPFGASITVTDLDVPEAVWMMADPTNSLPHDPVTMEVALSGKTRLFTDIMNEAAMRRLDKTGGAPGELTALALEALRIRAAGAMIEASADLDIDNTKVSMFHPNMPAFGGTADVTLTGVTTLLNKLGQLGMIPMQHALIGAGMIQQLGRQGDEADEFSADIRLSPAGTLTINDTPFPLQ</sequence>
<evidence type="ECO:0000256" key="1">
    <source>
        <dbReference type="SAM" id="SignalP"/>
    </source>
</evidence>
<dbReference type="EMBL" id="FOLX01000001">
    <property type="protein sequence ID" value="SFC26064.1"/>
    <property type="molecule type" value="Genomic_DNA"/>
</dbReference>
<dbReference type="RefSeq" id="WP_093449574.1">
    <property type="nucleotide sequence ID" value="NZ_FNZG01000002.1"/>
</dbReference>
<dbReference type="AlphaFoldDB" id="A0A1I1HQ62"/>
<keyword evidence="3" id="KW-1185">Reference proteome</keyword>
<protein>
    <recommendedName>
        <fullName evidence="4">DUF2125 domain-containing protein</fullName>
    </recommendedName>
</protein>
<evidence type="ECO:0008006" key="4">
    <source>
        <dbReference type="Google" id="ProtNLM"/>
    </source>
</evidence>
<organism evidence="2 3">
    <name type="scientific">Pseudooceanicola nitratireducens</name>
    <dbReference type="NCBI Taxonomy" id="517719"/>
    <lineage>
        <taxon>Bacteria</taxon>
        <taxon>Pseudomonadati</taxon>
        <taxon>Pseudomonadota</taxon>
        <taxon>Alphaproteobacteria</taxon>
        <taxon>Rhodobacterales</taxon>
        <taxon>Paracoccaceae</taxon>
        <taxon>Pseudooceanicola</taxon>
    </lineage>
</organism>
<proteinExistence type="predicted"/>
<keyword evidence="1" id="KW-0732">Signal</keyword>
<name>A0A1I1HQ62_9RHOB</name>
<accession>A0A1I1HQ62</accession>
<feature type="signal peptide" evidence="1">
    <location>
        <begin position="1"/>
        <end position="26"/>
    </location>
</feature>
<evidence type="ECO:0000313" key="2">
    <source>
        <dbReference type="EMBL" id="SFC26064.1"/>
    </source>
</evidence>
<gene>
    <name evidence="2" type="ORF">SAMN05421762_0343</name>
</gene>
<feature type="chain" id="PRO_5014157793" description="DUF2125 domain-containing protein" evidence="1">
    <location>
        <begin position="27"/>
        <end position="521"/>
    </location>
</feature>
<dbReference type="STRING" id="517719.SAMN05421762_0343"/>
<evidence type="ECO:0000313" key="3">
    <source>
        <dbReference type="Proteomes" id="UP000231644"/>
    </source>
</evidence>
<reference evidence="2 3" key="1">
    <citation type="submission" date="2016-10" db="EMBL/GenBank/DDBJ databases">
        <authorList>
            <person name="de Groot N.N."/>
        </authorList>
    </citation>
    <scope>NUCLEOTIDE SEQUENCE [LARGE SCALE GENOMIC DNA]</scope>
    <source>
        <strain evidence="2 3">DSM 29619</strain>
    </source>
</reference>
<dbReference type="Proteomes" id="UP000231644">
    <property type="component" value="Unassembled WGS sequence"/>
</dbReference>
<dbReference type="OrthoDB" id="7791409at2"/>